<dbReference type="EMBL" id="QBML01000001">
    <property type="protein sequence ID" value="PZO45070.1"/>
    <property type="molecule type" value="Genomic_DNA"/>
</dbReference>
<dbReference type="SUPFAM" id="SSF53448">
    <property type="entry name" value="Nucleotide-diphospho-sugar transferases"/>
    <property type="match status" value="1"/>
</dbReference>
<evidence type="ECO:0000256" key="3">
    <source>
        <dbReference type="ARBA" id="ARBA00022676"/>
    </source>
</evidence>
<reference evidence="6 7" key="2">
    <citation type="submission" date="2018-06" db="EMBL/GenBank/DDBJ databases">
        <title>Metagenomic assembly of (sub)arctic Cyanobacteria and their associated microbiome from non-axenic cultures.</title>
        <authorList>
            <person name="Baurain D."/>
        </authorList>
    </citation>
    <scope>NUCLEOTIDE SEQUENCE [LARGE SCALE GENOMIC DNA]</scope>
    <source>
        <strain evidence="6">ULC066bin1</strain>
    </source>
</reference>
<comment type="caution">
    <text evidence="6">The sequence shown here is derived from an EMBL/GenBank/DDBJ whole genome shotgun (WGS) entry which is preliminary data.</text>
</comment>
<dbReference type="GO" id="GO:0016757">
    <property type="term" value="F:glycosyltransferase activity"/>
    <property type="evidence" value="ECO:0007669"/>
    <property type="project" value="UniProtKB-KW"/>
</dbReference>
<evidence type="ECO:0000256" key="4">
    <source>
        <dbReference type="ARBA" id="ARBA00022679"/>
    </source>
</evidence>
<feature type="domain" description="Glycosyltransferase 2-like" evidence="5">
    <location>
        <begin position="5"/>
        <end position="172"/>
    </location>
</feature>
<dbReference type="Pfam" id="PF00535">
    <property type="entry name" value="Glycos_transf_2"/>
    <property type="match status" value="1"/>
</dbReference>
<organism evidence="6 7">
    <name type="scientific">Pseudanabaena frigida</name>
    <dbReference type="NCBI Taxonomy" id="945775"/>
    <lineage>
        <taxon>Bacteria</taxon>
        <taxon>Bacillati</taxon>
        <taxon>Cyanobacteriota</taxon>
        <taxon>Cyanophyceae</taxon>
        <taxon>Pseudanabaenales</taxon>
        <taxon>Pseudanabaenaceae</taxon>
        <taxon>Pseudanabaena</taxon>
    </lineage>
</organism>
<keyword evidence="4 6" id="KW-0808">Transferase</keyword>
<evidence type="ECO:0000256" key="2">
    <source>
        <dbReference type="ARBA" id="ARBA00006739"/>
    </source>
</evidence>
<reference evidence="6 7" key="1">
    <citation type="submission" date="2018-04" db="EMBL/GenBank/DDBJ databases">
        <authorList>
            <person name="Go L.Y."/>
            <person name="Mitchell J.A."/>
        </authorList>
    </citation>
    <scope>NUCLEOTIDE SEQUENCE [LARGE SCALE GENOMIC DNA]</scope>
    <source>
        <strain evidence="6">ULC066bin1</strain>
    </source>
</reference>
<comment type="similarity">
    <text evidence="2">Belongs to the glycosyltransferase 2 family.</text>
</comment>
<name>A0A2W4WKM8_9CYAN</name>
<evidence type="ECO:0000259" key="5">
    <source>
        <dbReference type="Pfam" id="PF00535"/>
    </source>
</evidence>
<accession>A0A2W4WKM8</accession>
<dbReference type="PANTHER" id="PTHR43179:SF12">
    <property type="entry name" value="GALACTOFURANOSYLTRANSFERASE GLFT2"/>
    <property type="match status" value="1"/>
</dbReference>
<protein>
    <submittedName>
        <fullName evidence="6">Glycosyl transferase family A</fullName>
    </submittedName>
</protein>
<comment type="pathway">
    <text evidence="1">Cell wall biogenesis; cell wall polysaccharide biosynthesis.</text>
</comment>
<keyword evidence="3" id="KW-0328">Glycosyltransferase</keyword>
<evidence type="ECO:0000313" key="7">
    <source>
        <dbReference type="Proteomes" id="UP000249467"/>
    </source>
</evidence>
<dbReference type="InterPro" id="IPR029044">
    <property type="entry name" value="Nucleotide-diphossugar_trans"/>
</dbReference>
<sequence length="310" mass="35432">MKITLVVPTYLRPQDLTRCLTALKQQNRPVDELLVIIRDTDRETWQFIENFDRESLPLRTAAVTESGVIAAMNIGLDSATGDIVAFTDDDAAPHPDWLEKIEAYYLTDEKIGGVGGRDWVYHGASLEDGSQPVVGKLQWFGRLIGNHHIGAGEGREVDVLKGVNMSFRRKAIADLRFDRRMRGTGAQVHFEVAFALTLRQKGWKLIYDPKIAVDHFPAQRFDEDQRDSFNKQATVNAIHNETLALLEYLSPLNRLVFLVWAIAIGTRESRGLLQWLRFLPRDGELSNRKLWACWIGRWQGLQTWQRPIQL</sequence>
<dbReference type="AlphaFoldDB" id="A0A2W4WKM8"/>
<gene>
    <name evidence="6" type="ORF">DCF19_00840</name>
</gene>
<dbReference type="PANTHER" id="PTHR43179">
    <property type="entry name" value="RHAMNOSYLTRANSFERASE WBBL"/>
    <property type="match status" value="1"/>
</dbReference>
<dbReference type="Proteomes" id="UP000249467">
    <property type="component" value="Unassembled WGS sequence"/>
</dbReference>
<evidence type="ECO:0000313" key="6">
    <source>
        <dbReference type="EMBL" id="PZO45070.1"/>
    </source>
</evidence>
<evidence type="ECO:0000256" key="1">
    <source>
        <dbReference type="ARBA" id="ARBA00004776"/>
    </source>
</evidence>
<proteinExistence type="inferred from homology"/>
<dbReference type="InterPro" id="IPR001173">
    <property type="entry name" value="Glyco_trans_2-like"/>
</dbReference>
<dbReference type="Gene3D" id="3.90.550.10">
    <property type="entry name" value="Spore Coat Polysaccharide Biosynthesis Protein SpsA, Chain A"/>
    <property type="match status" value="1"/>
</dbReference>